<proteinExistence type="predicted"/>
<evidence type="ECO:0000313" key="1">
    <source>
        <dbReference type="Proteomes" id="UP000095286"/>
    </source>
</evidence>
<accession>A0AC35TFR7</accession>
<dbReference type="WBParaSite" id="RSKR_0000007450.1">
    <property type="protein sequence ID" value="RSKR_0000007450.1"/>
    <property type="gene ID" value="RSKR_0000007450"/>
</dbReference>
<evidence type="ECO:0000313" key="2">
    <source>
        <dbReference type="WBParaSite" id="RSKR_0000007450.1"/>
    </source>
</evidence>
<organism evidence="1 2">
    <name type="scientific">Rhabditophanes sp. KR3021</name>
    <dbReference type="NCBI Taxonomy" id="114890"/>
    <lineage>
        <taxon>Eukaryota</taxon>
        <taxon>Metazoa</taxon>
        <taxon>Ecdysozoa</taxon>
        <taxon>Nematoda</taxon>
        <taxon>Chromadorea</taxon>
        <taxon>Rhabditida</taxon>
        <taxon>Tylenchina</taxon>
        <taxon>Panagrolaimomorpha</taxon>
        <taxon>Strongyloidoidea</taxon>
        <taxon>Alloionematidae</taxon>
        <taxon>Rhabditophanes</taxon>
    </lineage>
</organism>
<reference evidence="2" key="1">
    <citation type="submission" date="2016-11" db="UniProtKB">
        <authorList>
            <consortium name="WormBaseParasite"/>
        </authorList>
    </citation>
    <scope>IDENTIFICATION</scope>
    <source>
        <strain evidence="2">KR3021</strain>
    </source>
</reference>
<name>A0AC35TFR7_9BILA</name>
<dbReference type="Proteomes" id="UP000095286">
    <property type="component" value="Unplaced"/>
</dbReference>
<sequence length="128" mass="13849">MYYATFAASSILSPALIGFVGAKNGVWMGAGILWAVQGKLLKINYTMRTAGKHSSTLFGIAQSAVMFAATFVLIILIIFGNEESYTPFRLHIVYSIFCTITIASVFIFLLMRMTSTSMSVKAGTIAAN</sequence>
<protein>
    <submittedName>
        <fullName evidence="2">Cytochrome b561 domain-containing protein</fullName>
    </submittedName>
</protein>